<dbReference type="KEGG" id="nmg:Nmag_2010"/>
<dbReference type="InterPro" id="IPR006311">
    <property type="entry name" value="TAT_signal"/>
</dbReference>
<dbReference type="EMBL" id="CP001932">
    <property type="protein sequence ID" value="ADD05580.1"/>
    <property type="molecule type" value="Genomic_DNA"/>
</dbReference>
<evidence type="ECO:0000313" key="3">
    <source>
        <dbReference type="Proteomes" id="UP000001879"/>
    </source>
</evidence>
<reference evidence="3" key="1">
    <citation type="submission" date="2010-02" db="EMBL/GenBank/DDBJ databases">
        <title>Complete sequence of chromosome of Natrialba magadii ATCC 43099.</title>
        <authorList>
            <consortium name="US DOE Joint Genome Institute"/>
            <person name="Lucas S."/>
            <person name="Copeland A."/>
            <person name="Lapidus A."/>
            <person name="Cheng J.-F."/>
            <person name="Bruce D."/>
            <person name="Goodwin L."/>
            <person name="Pitluck S."/>
            <person name="Davenport K."/>
            <person name="Saunders E."/>
            <person name="Detter J.C."/>
            <person name="Han C."/>
            <person name="Tapia R."/>
            <person name="Land M."/>
            <person name="Hauser L."/>
            <person name="Kyrpides N."/>
            <person name="Mikhailova N."/>
            <person name="De Castro R.E."/>
            <person name="Maupin-Furlow J.A."/>
            <person name="Woyke T."/>
        </authorList>
    </citation>
    <scope>NUCLEOTIDE SEQUENCE [LARGE SCALE GENOMIC DNA]</scope>
    <source>
        <strain evidence="3">ATCC 43099 / DSM 3394 / CCM 3739 / CIP 104546 / IAM 13178 / JCM 8861 / NBRC 102185 / NCIMB 2190 / MS3</strain>
    </source>
</reference>
<dbReference type="PaxDb" id="547559-Nmag_2010"/>
<gene>
    <name evidence="2" type="ordered locus">Nmag_2010</name>
</gene>
<dbReference type="PROSITE" id="PS51318">
    <property type="entry name" value="TAT"/>
    <property type="match status" value="1"/>
</dbReference>
<evidence type="ECO:0000256" key="1">
    <source>
        <dbReference type="SAM" id="MobiDB-lite"/>
    </source>
</evidence>
<sequence>MANRRTLLKTIGATTALGAGGFTGNVIATSSKKVDMIRKEMKESGKIRMEEGAEAQKKYLANHGYNAVSSSTTINRKLGQESDEKGKEGENNTNSIEDPSTGGIVFSITGIEEPDEHIYTVEFHITYNFEFTMHPSTDYSQCGPDHHSYGTSPKDGAGLFYKAENPHWSLATGNVNDDILTGGEVAFTESESSDAEGAMAFRFNDEQAYDDWSQPKIDSYDCQERNLSETFSGPKVGGYAGLMLEPSGDYNEEDREVFARYAHAYNSYAVNESVSVGVPPSVSITGTGTIEQDEIFTDSEGDVIKVAQSEMEEECTGTWCPEEI</sequence>
<dbReference type="HOGENOM" id="CLU_856897_0_0_2"/>
<accession>D3SVH2</accession>
<organism evidence="2 3">
    <name type="scientific">Natrialba magadii (strain ATCC 43099 / DSM 3394 / CCM 3739 / CIP 104546 / IAM 13178 / JCM 8861 / NBRC 102185 / NCIMB 2190 / MS3)</name>
    <name type="common">Natronobacterium magadii</name>
    <dbReference type="NCBI Taxonomy" id="547559"/>
    <lineage>
        <taxon>Archaea</taxon>
        <taxon>Methanobacteriati</taxon>
        <taxon>Methanobacteriota</taxon>
        <taxon>Stenosarchaea group</taxon>
        <taxon>Halobacteria</taxon>
        <taxon>Halobacteriales</taxon>
        <taxon>Natrialbaceae</taxon>
        <taxon>Natrialba</taxon>
    </lineage>
</organism>
<feature type="region of interest" description="Disordered" evidence="1">
    <location>
        <begin position="80"/>
        <end position="101"/>
    </location>
</feature>
<evidence type="ECO:0000313" key="2">
    <source>
        <dbReference type="EMBL" id="ADD05580.1"/>
    </source>
</evidence>
<feature type="compositionally biased region" description="Basic and acidic residues" evidence="1">
    <location>
        <begin position="80"/>
        <end position="90"/>
    </location>
</feature>
<protein>
    <submittedName>
        <fullName evidence="2">Uncharacterized protein</fullName>
    </submittedName>
</protein>
<dbReference type="AlphaFoldDB" id="D3SVH2"/>
<dbReference type="Proteomes" id="UP000001879">
    <property type="component" value="Chromosome"/>
</dbReference>
<dbReference type="RefSeq" id="WP_012996617.1">
    <property type="nucleotide sequence ID" value="NC_013922.1"/>
</dbReference>
<dbReference type="OrthoDB" id="206470at2157"/>
<keyword evidence="3" id="KW-1185">Reference proteome</keyword>
<dbReference type="GeneID" id="41351069"/>
<proteinExistence type="predicted"/>
<name>D3SVH2_NATMM</name>
<reference evidence="2 3" key="2">
    <citation type="journal article" date="2012" name="BMC Genomics">
        <title>A comparative genomics perspective on the genetic content of the alkaliphilic haloarchaeon Natrialba magadii ATCC 43099T.</title>
        <authorList>
            <person name="Siddaramappa S."/>
            <person name="Challacombe J.F."/>
            <person name="Decastro R.E."/>
            <person name="Pfeiffer F."/>
            <person name="Sastre D.E."/>
            <person name="Gimenez M.I."/>
            <person name="Paggi R.A."/>
            <person name="Detter J.C."/>
            <person name="Davenport K.W."/>
            <person name="Goodwin L.A."/>
            <person name="Kyrpides N."/>
            <person name="Tapia R."/>
            <person name="Pitluck S."/>
            <person name="Lucas S."/>
            <person name="Woyke T."/>
            <person name="Maupin-Furlow J.A."/>
        </authorList>
    </citation>
    <scope>NUCLEOTIDE SEQUENCE [LARGE SCALE GENOMIC DNA]</scope>
    <source>
        <strain evidence="3">ATCC 43099 / DSM 3394 / CCM 3739 / CIP 104546 / IAM 13178 / JCM 8861 / NBRC 102185 / NCIMB 2190 / MS3</strain>
    </source>
</reference>
<dbReference type="eggNOG" id="arCOG14276">
    <property type="taxonomic scope" value="Archaea"/>
</dbReference>